<dbReference type="OrthoDB" id="1148707at2"/>
<evidence type="ECO:0008006" key="3">
    <source>
        <dbReference type="Google" id="ProtNLM"/>
    </source>
</evidence>
<proteinExistence type="predicted"/>
<dbReference type="PROSITE" id="PS51257">
    <property type="entry name" value="PROKAR_LIPOPROTEIN"/>
    <property type="match status" value="1"/>
</dbReference>
<evidence type="ECO:0000313" key="2">
    <source>
        <dbReference type="Proteomes" id="UP000256429"/>
    </source>
</evidence>
<reference evidence="1 2" key="1">
    <citation type="submission" date="2018-08" db="EMBL/GenBank/DDBJ databases">
        <title>Genomic Encyclopedia of Type Strains, Phase III (KMG-III): the genomes of soil and plant-associated and newly described type strains.</title>
        <authorList>
            <person name="Whitman W."/>
        </authorList>
    </citation>
    <scope>NUCLEOTIDE SEQUENCE [LARGE SCALE GENOMIC DNA]</scope>
    <source>
        <strain evidence="1 2">325-5</strain>
    </source>
</reference>
<dbReference type="AlphaFoldDB" id="A0A3D9RKY2"/>
<name>A0A3D9RKY2_9FLAO</name>
<gene>
    <name evidence="1" type="ORF">BX611_2174</name>
</gene>
<accession>A0A3D9RKY2</accession>
<organism evidence="1 2">
    <name type="scientific">Lutibacter oceani</name>
    <dbReference type="NCBI Taxonomy" id="1853311"/>
    <lineage>
        <taxon>Bacteria</taxon>
        <taxon>Pseudomonadati</taxon>
        <taxon>Bacteroidota</taxon>
        <taxon>Flavobacteriia</taxon>
        <taxon>Flavobacteriales</taxon>
        <taxon>Flavobacteriaceae</taxon>
        <taxon>Lutibacter</taxon>
    </lineage>
</organism>
<dbReference type="EMBL" id="QTTQ01000011">
    <property type="protein sequence ID" value="REE80529.1"/>
    <property type="molecule type" value="Genomic_DNA"/>
</dbReference>
<comment type="caution">
    <text evidence="1">The sequence shown here is derived from an EMBL/GenBank/DDBJ whole genome shotgun (WGS) entry which is preliminary data.</text>
</comment>
<keyword evidence="2" id="KW-1185">Reference proteome</keyword>
<protein>
    <recommendedName>
        <fullName evidence="3">Lipoprotein</fullName>
    </recommendedName>
</protein>
<sequence length="236" mass="27513">MKKLYILFFLLALFSCTKKELKIPTLAVKGIQEVHDHSQVWMFFEIVSNDTIAKLNRKNTISSTHWIYNIDKKLPLKTFIPSIVKLQDKHANGVHSKKGMHNYFSFSDTISKKLSFIKFDAVIFKTDSILSKQYIKDNSNDYLNYNNINLTFNPSNTWINDAKMENSELESTLLEFIEFSSEGKQTMLHLNFNQNLTYQDYLFYFTLVKSISTPNILINNLEFIFDPNKVPDCGCE</sequence>
<evidence type="ECO:0000313" key="1">
    <source>
        <dbReference type="EMBL" id="REE80529.1"/>
    </source>
</evidence>
<dbReference type="Proteomes" id="UP000256429">
    <property type="component" value="Unassembled WGS sequence"/>
</dbReference>
<dbReference type="RefSeq" id="WP_115881052.1">
    <property type="nucleotide sequence ID" value="NZ_QTTQ01000011.1"/>
</dbReference>